<evidence type="ECO:0008006" key="3">
    <source>
        <dbReference type="Google" id="ProtNLM"/>
    </source>
</evidence>
<sequence>MKIFFHFIVALGLISCNTKTETIDYFGQAIPQTTPVVFGENSISIKGRFEHGISFTPDIQELVFGVLDKDDFSGKIYYSKKNTNQWTEPDIFEPLKSKSVYLPYFSPGGRSILYTQSKSVANNSVTDIWMLKKTNDFWGQPVKLNSPISTSTRESTACMTLDNTIYFSSNRGESGLADLYFSSPKNGKYTNVERIDMVSSVRDEESIFVSPDEDYIIFSRYATDKNGPDLYISYRDHNKKWGEPIVLDSTINSTDWERRPFVSKDHKFLFFTKLSFDDKGLAESDIYWVNTTKVFKPFVFHPISEIRIKVKEETKISIPTNYFKDIDDQKLKISFDHKKFEWAKFDSQKMMLTMHPNKSGEFDLIFKGVDQFSNETEDKVRIIVEE</sequence>
<dbReference type="RefSeq" id="WP_140590600.1">
    <property type="nucleotide sequence ID" value="NZ_VFWZ01000002.1"/>
</dbReference>
<dbReference type="SUPFAM" id="SSF49313">
    <property type="entry name" value="Cadherin-like"/>
    <property type="match status" value="1"/>
</dbReference>
<evidence type="ECO:0000313" key="2">
    <source>
        <dbReference type="Proteomes" id="UP000315540"/>
    </source>
</evidence>
<dbReference type="Proteomes" id="UP000315540">
    <property type="component" value="Unassembled WGS sequence"/>
</dbReference>
<dbReference type="InterPro" id="IPR013783">
    <property type="entry name" value="Ig-like_fold"/>
</dbReference>
<dbReference type="PROSITE" id="PS51257">
    <property type="entry name" value="PROKAR_LIPOPROTEIN"/>
    <property type="match status" value="1"/>
</dbReference>
<dbReference type="InterPro" id="IPR011042">
    <property type="entry name" value="6-blade_b-propeller_TolB-like"/>
</dbReference>
<gene>
    <name evidence="1" type="ORF">FHK87_04715</name>
</gene>
<dbReference type="GO" id="GO:0016020">
    <property type="term" value="C:membrane"/>
    <property type="evidence" value="ECO:0007669"/>
    <property type="project" value="InterPro"/>
</dbReference>
<dbReference type="EMBL" id="VFWZ01000002">
    <property type="protein sequence ID" value="TPN86908.1"/>
    <property type="molecule type" value="Genomic_DNA"/>
</dbReference>
<protein>
    <recommendedName>
        <fullName evidence="3">Exo-alpha-sialidase</fullName>
    </recommendedName>
</protein>
<dbReference type="OrthoDB" id="9809364at2"/>
<keyword evidence="2" id="KW-1185">Reference proteome</keyword>
<evidence type="ECO:0000313" key="1">
    <source>
        <dbReference type="EMBL" id="TPN86908.1"/>
    </source>
</evidence>
<reference evidence="1 2" key="1">
    <citation type="submission" date="2019-06" db="EMBL/GenBank/DDBJ databases">
        <authorList>
            <person name="Meng X."/>
        </authorList>
    </citation>
    <scope>NUCLEOTIDE SEQUENCE [LARGE SCALE GENOMIC DNA]</scope>
    <source>
        <strain evidence="1 2">M625</strain>
    </source>
</reference>
<dbReference type="AlphaFoldDB" id="A0A504JGL2"/>
<accession>A0A504JGL2</accession>
<comment type="caution">
    <text evidence="1">The sequence shown here is derived from an EMBL/GenBank/DDBJ whole genome shotgun (WGS) entry which is preliminary data.</text>
</comment>
<organism evidence="1 2">
    <name type="scientific">Aquimarina algicola</name>
    <dbReference type="NCBI Taxonomy" id="2589995"/>
    <lineage>
        <taxon>Bacteria</taxon>
        <taxon>Pseudomonadati</taxon>
        <taxon>Bacteroidota</taxon>
        <taxon>Flavobacteriia</taxon>
        <taxon>Flavobacteriales</taxon>
        <taxon>Flavobacteriaceae</taxon>
        <taxon>Aquimarina</taxon>
    </lineage>
</organism>
<dbReference type="GO" id="GO:0005509">
    <property type="term" value="F:calcium ion binding"/>
    <property type="evidence" value="ECO:0007669"/>
    <property type="project" value="InterPro"/>
</dbReference>
<name>A0A504JGL2_9FLAO</name>
<proteinExistence type="predicted"/>
<dbReference type="InterPro" id="IPR011659">
    <property type="entry name" value="WD40"/>
</dbReference>
<dbReference type="InterPro" id="IPR015919">
    <property type="entry name" value="Cadherin-like_sf"/>
</dbReference>
<dbReference type="Gene3D" id="2.120.10.30">
    <property type="entry name" value="TolB, C-terminal domain"/>
    <property type="match status" value="1"/>
</dbReference>
<dbReference type="Gene3D" id="2.60.40.10">
    <property type="entry name" value="Immunoglobulins"/>
    <property type="match status" value="1"/>
</dbReference>
<dbReference type="SUPFAM" id="SSF82171">
    <property type="entry name" value="DPP6 N-terminal domain-like"/>
    <property type="match status" value="1"/>
</dbReference>
<dbReference type="Pfam" id="PF07676">
    <property type="entry name" value="PD40"/>
    <property type="match status" value="1"/>
</dbReference>